<reference evidence="5" key="1">
    <citation type="submission" date="2019-08" db="EMBL/GenBank/DDBJ databases">
        <title>The improved chromosome-level genome for the pearl oyster Pinctada fucata martensii using PacBio sequencing and Hi-C.</title>
        <authorList>
            <person name="Zheng Z."/>
        </authorList>
    </citation>
    <scope>NUCLEOTIDE SEQUENCE</scope>
    <source>
        <strain evidence="5">ZZ-2019</strain>
        <tissue evidence="5">Adductor muscle</tissue>
    </source>
</reference>
<name>A0AA89BZZ3_PINIB</name>
<feature type="short sequence motif" description="Histidine triad motif" evidence="2 3">
    <location>
        <begin position="134"/>
        <end position="138"/>
    </location>
</feature>
<sequence length="150" mass="16514">EVCTTGVDCSDEVKKAQSATKTKEPTIFTKILDKTIPADIIYEDDKCIAFRDVNPQAPVHFLVIPRKPLSGISDAGPEDVPLLGHLLYTAKKVADQENLTNGYRIGLMILHLAFDEVYCGLINDGKDGAQSVFHLHIHVMGGRQMEWPPG</sequence>
<dbReference type="Proteomes" id="UP001186944">
    <property type="component" value="Unassembled WGS sequence"/>
</dbReference>
<dbReference type="PROSITE" id="PS00892">
    <property type="entry name" value="HIT_1"/>
    <property type="match status" value="1"/>
</dbReference>
<evidence type="ECO:0000259" key="4">
    <source>
        <dbReference type="PROSITE" id="PS51084"/>
    </source>
</evidence>
<evidence type="ECO:0000256" key="1">
    <source>
        <dbReference type="PIRSR" id="PIRSR601310-1"/>
    </source>
</evidence>
<gene>
    <name evidence="5" type="ORF">FSP39_005619</name>
</gene>
<dbReference type="InterPro" id="IPR036265">
    <property type="entry name" value="HIT-like_sf"/>
</dbReference>
<evidence type="ECO:0000313" key="5">
    <source>
        <dbReference type="EMBL" id="KAK3097017.1"/>
    </source>
</evidence>
<dbReference type="InterPro" id="IPR011146">
    <property type="entry name" value="HIT-like"/>
</dbReference>
<dbReference type="AlphaFoldDB" id="A0AA89BZZ3"/>
<dbReference type="InterPro" id="IPR019808">
    <property type="entry name" value="Histidine_triad_CS"/>
</dbReference>
<keyword evidence="6" id="KW-1185">Reference proteome</keyword>
<proteinExistence type="predicted"/>
<accession>A0AA89BZZ3</accession>
<dbReference type="Gene3D" id="3.30.428.10">
    <property type="entry name" value="HIT-like"/>
    <property type="match status" value="1"/>
</dbReference>
<dbReference type="CDD" id="cd01276">
    <property type="entry name" value="PKCI_related"/>
    <property type="match status" value="1"/>
</dbReference>
<dbReference type="PANTHER" id="PTHR23089">
    <property type="entry name" value="HISTIDINE TRIAD HIT PROTEIN"/>
    <property type="match status" value="1"/>
</dbReference>
<comment type="caution">
    <text evidence="5">The sequence shown here is derived from an EMBL/GenBank/DDBJ whole genome shotgun (WGS) entry which is preliminary data.</text>
</comment>
<evidence type="ECO:0000313" key="6">
    <source>
        <dbReference type="Proteomes" id="UP001186944"/>
    </source>
</evidence>
<dbReference type="Pfam" id="PF01230">
    <property type="entry name" value="HIT"/>
    <property type="match status" value="1"/>
</dbReference>
<feature type="active site" description="Tele-AMP-histidine intermediate" evidence="1">
    <location>
        <position position="136"/>
    </location>
</feature>
<organism evidence="5 6">
    <name type="scientific">Pinctada imbricata</name>
    <name type="common">Atlantic pearl-oyster</name>
    <name type="synonym">Pinctada martensii</name>
    <dbReference type="NCBI Taxonomy" id="66713"/>
    <lineage>
        <taxon>Eukaryota</taxon>
        <taxon>Metazoa</taxon>
        <taxon>Spiralia</taxon>
        <taxon>Lophotrochozoa</taxon>
        <taxon>Mollusca</taxon>
        <taxon>Bivalvia</taxon>
        <taxon>Autobranchia</taxon>
        <taxon>Pteriomorphia</taxon>
        <taxon>Pterioida</taxon>
        <taxon>Pterioidea</taxon>
        <taxon>Pteriidae</taxon>
        <taxon>Pinctada</taxon>
    </lineage>
</organism>
<evidence type="ECO:0000256" key="2">
    <source>
        <dbReference type="PIRSR" id="PIRSR601310-3"/>
    </source>
</evidence>
<dbReference type="FunFam" id="3.30.428.10:FF:000005">
    <property type="entry name" value="Histidine triad nucleotide-binding protein 1"/>
    <property type="match status" value="1"/>
</dbReference>
<dbReference type="GO" id="GO:0003824">
    <property type="term" value="F:catalytic activity"/>
    <property type="evidence" value="ECO:0007669"/>
    <property type="project" value="InterPro"/>
</dbReference>
<protein>
    <recommendedName>
        <fullName evidence="4">HIT domain-containing protein</fullName>
    </recommendedName>
</protein>
<feature type="domain" description="HIT" evidence="4">
    <location>
        <begin position="27"/>
        <end position="150"/>
    </location>
</feature>
<feature type="non-terminal residue" evidence="5">
    <location>
        <position position="1"/>
    </location>
</feature>
<dbReference type="PROSITE" id="PS51084">
    <property type="entry name" value="HIT_2"/>
    <property type="match status" value="1"/>
</dbReference>
<dbReference type="InterPro" id="IPR001310">
    <property type="entry name" value="Histidine_triad_HIT"/>
</dbReference>
<dbReference type="PRINTS" id="PR00332">
    <property type="entry name" value="HISTRIAD"/>
</dbReference>
<dbReference type="SUPFAM" id="SSF54197">
    <property type="entry name" value="HIT-like"/>
    <property type="match status" value="1"/>
</dbReference>
<evidence type="ECO:0000256" key="3">
    <source>
        <dbReference type="PROSITE-ProRule" id="PRU00464"/>
    </source>
</evidence>
<dbReference type="EMBL" id="VSWD01000007">
    <property type="protein sequence ID" value="KAK3097017.1"/>
    <property type="molecule type" value="Genomic_DNA"/>
</dbReference>